<accession>A0A222P293</accession>
<evidence type="ECO:0000256" key="3">
    <source>
        <dbReference type="ARBA" id="ARBA00019418"/>
    </source>
</evidence>
<dbReference type="InterPro" id="IPR050531">
    <property type="entry name" value="SdhE_FAD_assembly_factor"/>
</dbReference>
<dbReference type="AlphaFoldDB" id="A0A222P293"/>
<dbReference type="GO" id="GO:0006105">
    <property type="term" value="P:succinate metabolic process"/>
    <property type="evidence" value="ECO:0007669"/>
    <property type="project" value="TreeGrafter"/>
</dbReference>
<dbReference type="Proteomes" id="UP000201728">
    <property type="component" value="Chromosome"/>
</dbReference>
<evidence type="ECO:0000313" key="6">
    <source>
        <dbReference type="EMBL" id="ASQ45974.1"/>
    </source>
</evidence>
<reference evidence="7" key="1">
    <citation type="submission" date="2016-07" db="EMBL/GenBank/DDBJ databases">
        <authorList>
            <person name="Florea S."/>
            <person name="Webb J.S."/>
            <person name="Jaromczyk J."/>
            <person name="Schardl C.L."/>
        </authorList>
    </citation>
    <scope>NUCLEOTIDE SEQUENCE [LARGE SCALE GENOMIC DNA]</scope>
    <source>
        <strain evidence="7">CDC-D5610</strain>
    </source>
</reference>
<dbReference type="InterPro" id="IPR036714">
    <property type="entry name" value="SDH_sf"/>
</dbReference>
<organism evidence="6 7">
    <name type="scientific">Legionella clemsonensis</name>
    <dbReference type="NCBI Taxonomy" id="1867846"/>
    <lineage>
        <taxon>Bacteria</taxon>
        <taxon>Pseudomonadati</taxon>
        <taxon>Pseudomonadota</taxon>
        <taxon>Gammaproteobacteria</taxon>
        <taxon>Legionellales</taxon>
        <taxon>Legionellaceae</taxon>
        <taxon>Legionella</taxon>
    </lineage>
</organism>
<dbReference type="Pfam" id="PF03937">
    <property type="entry name" value="Sdh5"/>
    <property type="match status" value="1"/>
</dbReference>
<keyword evidence="4" id="KW-0963">Cytoplasm</keyword>
<evidence type="ECO:0000313" key="7">
    <source>
        <dbReference type="Proteomes" id="UP000201728"/>
    </source>
</evidence>
<gene>
    <name evidence="6" type="primary">cptB</name>
    <name evidence="6" type="ORF">clem_07095</name>
</gene>
<evidence type="ECO:0000256" key="4">
    <source>
        <dbReference type="ARBA" id="ARBA00022490"/>
    </source>
</evidence>
<dbReference type="PANTHER" id="PTHR39585">
    <property type="entry name" value="FAD ASSEMBLY FACTOR SDHE"/>
    <property type="match status" value="1"/>
</dbReference>
<evidence type="ECO:0000256" key="2">
    <source>
        <dbReference type="ARBA" id="ARBA00008571"/>
    </source>
</evidence>
<protein>
    <recommendedName>
        <fullName evidence="3">FAD assembly factor SdhE</fullName>
    </recommendedName>
</protein>
<dbReference type="PANTHER" id="PTHR39585:SF1">
    <property type="entry name" value="FAD ASSEMBLY FACTOR SDHE"/>
    <property type="match status" value="1"/>
</dbReference>
<dbReference type="InterPro" id="IPR005631">
    <property type="entry name" value="SDH"/>
</dbReference>
<keyword evidence="7" id="KW-1185">Reference proteome</keyword>
<keyword evidence="5" id="KW-0143">Chaperone</keyword>
<dbReference type="SUPFAM" id="SSF109910">
    <property type="entry name" value="YgfY-like"/>
    <property type="match status" value="1"/>
</dbReference>
<evidence type="ECO:0000256" key="1">
    <source>
        <dbReference type="ARBA" id="ARBA00004496"/>
    </source>
</evidence>
<dbReference type="Gene3D" id="1.10.150.250">
    <property type="entry name" value="Flavinator of succinate dehydrogenase"/>
    <property type="match status" value="1"/>
</dbReference>
<dbReference type="EMBL" id="CP016397">
    <property type="protein sequence ID" value="ASQ45974.1"/>
    <property type="molecule type" value="Genomic_DNA"/>
</dbReference>
<comment type="similarity">
    <text evidence="2">Belongs to the SdhE FAD assembly factor family.</text>
</comment>
<evidence type="ECO:0000256" key="5">
    <source>
        <dbReference type="ARBA" id="ARBA00023186"/>
    </source>
</evidence>
<dbReference type="KEGG" id="lcd:clem_07095"/>
<sequence length="90" mass="10645">MTIGNAMITPLRKAKFLWHCRRGMLELDLILTRFAETYLDKLTDQQLNAFDKLLGCIDPELYSWLMGYESPAEKELVEIVEFIKLHDHFR</sequence>
<dbReference type="GO" id="GO:0005737">
    <property type="term" value="C:cytoplasm"/>
    <property type="evidence" value="ECO:0007669"/>
    <property type="project" value="UniProtKB-SubCell"/>
</dbReference>
<comment type="subcellular location">
    <subcellularLocation>
        <location evidence="1">Cytoplasm</location>
    </subcellularLocation>
</comment>
<name>A0A222P293_9GAMM</name>
<proteinExistence type="inferred from homology"/>